<dbReference type="Ensembl" id="ENSMUNT00000022836.2">
    <property type="protein sequence ID" value="ENSMUNP00000019931.2"/>
    <property type="gene ID" value="ENSMUNG00000015205.2"/>
</dbReference>
<dbReference type="PANTHER" id="PTHR45646:SF4">
    <property type="entry name" value="DUAL SPECIFICITY PROTEIN KINASE CLK1"/>
    <property type="match status" value="1"/>
</dbReference>
<reference evidence="9" key="3">
    <citation type="submission" date="2025-09" db="UniProtKB">
        <authorList>
            <consortium name="Ensembl"/>
        </authorList>
    </citation>
    <scope>IDENTIFICATION</scope>
</reference>
<keyword evidence="5" id="KW-0418">Kinase</keyword>
<name>A0A8C6NFQ8_MELUD</name>
<keyword evidence="10" id="KW-1185">Reference proteome</keyword>
<dbReference type="GO" id="GO:0005634">
    <property type="term" value="C:nucleus"/>
    <property type="evidence" value="ECO:0007669"/>
    <property type="project" value="TreeGrafter"/>
</dbReference>
<evidence type="ECO:0000256" key="2">
    <source>
        <dbReference type="ARBA" id="ARBA00022527"/>
    </source>
</evidence>
<feature type="domain" description="Protein kinase" evidence="8">
    <location>
        <begin position="1"/>
        <end position="186"/>
    </location>
</feature>
<proteinExistence type="inferred from homology"/>
<dbReference type="GO" id="GO:0043484">
    <property type="term" value="P:regulation of RNA splicing"/>
    <property type="evidence" value="ECO:0007669"/>
    <property type="project" value="TreeGrafter"/>
</dbReference>
<dbReference type="GO" id="GO:0005524">
    <property type="term" value="F:ATP binding"/>
    <property type="evidence" value="ECO:0007669"/>
    <property type="project" value="UniProtKB-KW"/>
</dbReference>
<evidence type="ECO:0000256" key="5">
    <source>
        <dbReference type="ARBA" id="ARBA00022777"/>
    </source>
</evidence>
<dbReference type="PROSITE" id="PS50011">
    <property type="entry name" value="PROTEIN_KINASE_DOM"/>
    <property type="match status" value="1"/>
</dbReference>
<evidence type="ECO:0000256" key="7">
    <source>
        <dbReference type="ARBA" id="ARBA00037966"/>
    </source>
</evidence>
<evidence type="ECO:0000256" key="1">
    <source>
        <dbReference type="ARBA" id="ARBA00013203"/>
    </source>
</evidence>
<dbReference type="GO" id="GO:0004713">
    <property type="term" value="F:protein tyrosine kinase activity"/>
    <property type="evidence" value="ECO:0007669"/>
    <property type="project" value="TreeGrafter"/>
</dbReference>
<evidence type="ECO:0000313" key="9">
    <source>
        <dbReference type="Ensembl" id="ENSMUNP00000019931.2"/>
    </source>
</evidence>
<comment type="similarity">
    <text evidence="7">Belongs to the protein kinase superfamily. CMGC Ser/Thr protein kinase family. Lammer subfamily.</text>
</comment>
<keyword evidence="3" id="KW-0808">Transferase</keyword>
<accession>A0A8C6NFQ8</accession>
<protein>
    <recommendedName>
        <fullName evidence="1">dual-specificity kinase</fullName>
        <ecNumber evidence="1">2.7.12.1</ecNumber>
    </recommendedName>
</protein>
<dbReference type="GO" id="GO:0004674">
    <property type="term" value="F:protein serine/threonine kinase activity"/>
    <property type="evidence" value="ECO:0007669"/>
    <property type="project" value="UniProtKB-KW"/>
</dbReference>
<evidence type="ECO:0000256" key="6">
    <source>
        <dbReference type="ARBA" id="ARBA00022840"/>
    </source>
</evidence>
<sequence length="200" mass="23414">MERANCIGYLAFRKLMHTDLNPENILFLKITDTEVVDFGNAMYDDGYHSPVMTTCAFPAPESQPCDIWSTGCLLMEYGFGNILFLTYNSKEHMAMMERVVGPLPRHMVQNRRKCRYLTQSQLAWNENTHAGQCCLRLCKPLLVRRQREILLGRRTFWCSFRIKNPMVMYDPAERFTLEAVLKHPFFFPLKRGKKVMVSCR</sequence>
<dbReference type="InterPro" id="IPR011009">
    <property type="entry name" value="Kinase-like_dom_sf"/>
</dbReference>
<dbReference type="Gene3D" id="1.10.510.10">
    <property type="entry name" value="Transferase(Phosphotransferase) domain 1"/>
    <property type="match status" value="1"/>
</dbReference>
<dbReference type="PANTHER" id="PTHR45646">
    <property type="entry name" value="SERINE/THREONINE-PROTEIN KINASE DOA-RELATED"/>
    <property type="match status" value="1"/>
</dbReference>
<dbReference type="InterPro" id="IPR000719">
    <property type="entry name" value="Prot_kinase_dom"/>
</dbReference>
<evidence type="ECO:0000256" key="4">
    <source>
        <dbReference type="ARBA" id="ARBA00022741"/>
    </source>
</evidence>
<reference evidence="9" key="1">
    <citation type="submission" date="2020-03" db="EMBL/GenBank/DDBJ databases">
        <title>Melopsittacus undulatus (budgerigar) genome, bMelUnd1, maternal haplotype with Z.</title>
        <authorList>
            <person name="Gedman G."/>
            <person name="Mountcastle J."/>
            <person name="Haase B."/>
            <person name="Formenti G."/>
            <person name="Wright T."/>
            <person name="Apodaca J."/>
            <person name="Pelan S."/>
            <person name="Chow W."/>
            <person name="Rhie A."/>
            <person name="Howe K."/>
            <person name="Fedrigo O."/>
            <person name="Jarvis E.D."/>
        </authorList>
    </citation>
    <scope>NUCLEOTIDE SEQUENCE [LARGE SCALE GENOMIC DNA]</scope>
</reference>
<evidence type="ECO:0000256" key="3">
    <source>
        <dbReference type="ARBA" id="ARBA00022679"/>
    </source>
</evidence>
<organism evidence="9 10">
    <name type="scientific">Melopsittacus undulatus</name>
    <name type="common">Budgerigar</name>
    <name type="synonym">Psittacus undulatus</name>
    <dbReference type="NCBI Taxonomy" id="13146"/>
    <lineage>
        <taxon>Eukaryota</taxon>
        <taxon>Metazoa</taxon>
        <taxon>Chordata</taxon>
        <taxon>Craniata</taxon>
        <taxon>Vertebrata</taxon>
        <taxon>Euteleostomi</taxon>
        <taxon>Archelosauria</taxon>
        <taxon>Archosauria</taxon>
        <taxon>Dinosauria</taxon>
        <taxon>Saurischia</taxon>
        <taxon>Theropoda</taxon>
        <taxon>Coelurosauria</taxon>
        <taxon>Aves</taxon>
        <taxon>Neognathae</taxon>
        <taxon>Neoaves</taxon>
        <taxon>Telluraves</taxon>
        <taxon>Australaves</taxon>
        <taxon>Psittaciformes</taxon>
        <taxon>Psittaculidae</taxon>
        <taxon>Melopsittacus</taxon>
    </lineage>
</organism>
<keyword evidence="4" id="KW-0547">Nucleotide-binding</keyword>
<evidence type="ECO:0000313" key="10">
    <source>
        <dbReference type="Proteomes" id="UP000694405"/>
    </source>
</evidence>
<dbReference type="AlphaFoldDB" id="A0A8C6NFQ8"/>
<keyword evidence="6" id="KW-0067">ATP-binding</keyword>
<reference evidence="9" key="2">
    <citation type="submission" date="2025-08" db="UniProtKB">
        <authorList>
            <consortium name="Ensembl"/>
        </authorList>
    </citation>
    <scope>IDENTIFICATION</scope>
</reference>
<keyword evidence="2" id="KW-0723">Serine/threonine-protein kinase</keyword>
<dbReference type="Proteomes" id="UP000694405">
    <property type="component" value="Chromosome 8"/>
</dbReference>
<accession>A0A8V5G563</accession>
<dbReference type="SUPFAM" id="SSF56112">
    <property type="entry name" value="Protein kinase-like (PK-like)"/>
    <property type="match status" value="1"/>
</dbReference>
<dbReference type="Pfam" id="PF00069">
    <property type="entry name" value="Pkinase"/>
    <property type="match status" value="1"/>
</dbReference>
<dbReference type="GO" id="GO:0004712">
    <property type="term" value="F:protein serine/threonine/tyrosine kinase activity"/>
    <property type="evidence" value="ECO:0007669"/>
    <property type="project" value="UniProtKB-EC"/>
</dbReference>
<dbReference type="InterPro" id="IPR051175">
    <property type="entry name" value="CLK_kinases"/>
</dbReference>
<dbReference type="EC" id="2.7.12.1" evidence="1"/>
<evidence type="ECO:0000259" key="8">
    <source>
        <dbReference type="PROSITE" id="PS50011"/>
    </source>
</evidence>